<gene>
    <name evidence="5" type="ORF">BZJ21_01615</name>
</gene>
<dbReference type="InterPro" id="IPR057162">
    <property type="entry name" value="DUF7840"/>
</dbReference>
<evidence type="ECO:0008006" key="7">
    <source>
        <dbReference type="Google" id="ProtNLM"/>
    </source>
</evidence>
<sequence length="623" mass="70297">MLSLFSAPAFASTPDFTNTATFAKTATVTKNSDFNIPSLANQAYWLKLVHYLPNTLSGYESTVDSEDFFLAANGKTHPQQELAATINALYHADASFAKAARCQYPARFTWLESKAGRTAQLDCPELERWQKVLDPDGMTLVFPTAFMNNPSSMFGHTLLRIDAQDQTRNKELVAFAVNFAAEPSQDDNAAMYAAKGLFGAYPGQFTVMPYYRKVREYNDIESRDIWEYPLNLSEQEVNRVLLHLWEMQSATFDYYFLDENCSYQLLALLQLARDDLSLVDDFPFQAIPSDTVKTLASNDLIETPSFRASFGTRLLNMSQQASPAVFEAAKKAKSGHFPDHQQYTDEQLAAIYEFAYEWLNFDFYDQALPRDPYAQRLTKLLSMRSQVSAASPFESVANINVSPDKGHGSTRIGFGARTAKNGLDALSLEWRAAYHDLMDPQDGFVPGAQISFVDVAISQDKNGNTQLDKLYLIDAMTIAPKKRVFSSLSWNIRAGFDRLPGTERQDSRWFAQGGVGQSWGESDGLHAYALWSTALTHGDASDNQFNLATGIESGLLWQLADNHRLGVQAQYLPLLNRSSLTQSQVDMTWHWRVTDDWSIRSKARYQHWENEEMSGHITSYFYF</sequence>
<dbReference type="Pfam" id="PF13387">
    <property type="entry name" value="Lnb_N"/>
    <property type="match status" value="1"/>
</dbReference>
<dbReference type="InterPro" id="IPR057165">
    <property type="entry name" value="DUF7843"/>
</dbReference>
<evidence type="ECO:0000313" key="6">
    <source>
        <dbReference type="Proteomes" id="UP000189431"/>
    </source>
</evidence>
<dbReference type="EMBL" id="MUFR01000003">
    <property type="protein sequence ID" value="OOF35258.1"/>
    <property type="molecule type" value="Genomic_DNA"/>
</dbReference>
<evidence type="ECO:0000259" key="2">
    <source>
        <dbReference type="Pfam" id="PF25222"/>
    </source>
</evidence>
<feature type="domain" description="DUF7843" evidence="4">
    <location>
        <begin position="38"/>
        <end position="113"/>
    </location>
</feature>
<dbReference type="Pfam" id="PF25222">
    <property type="entry name" value="DUF7840"/>
    <property type="match status" value="1"/>
</dbReference>
<evidence type="ECO:0000313" key="5">
    <source>
        <dbReference type="EMBL" id="OOF35258.1"/>
    </source>
</evidence>
<dbReference type="Pfam" id="PF25224">
    <property type="entry name" value="DUF7842"/>
    <property type="match status" value="1"/>
</dbReference>
<keyword evidence="6" id="KW-1185">Reference proteome</keyword>
<dbReference type="InterPro" id="IPR057164">
    <property type="entry name" value="DUF7842"/>
</dbReference>
<organism evidence="5 6">
    <name type="scientific">Salinivibrio costicola subsp. alcaliphilus</name>
    <dbReference type="NCBI Taxonomy" id="272773"/>
    <lineage>
        <taxon>Bacteria</taxon>
        <taxon>Pseudomonadati</taxon>
        <taxon>Pseudomonadota</taxon>
        <taxon>Gammaproteobacteria</taxon>
        <taxon>Vibrionales</taxon>
        <taxon>Vibrionaceae</taxon>
        <taxon>Salinivibrio</taxon>
    </lineage>
</organism>
<dbReference type="Proteomes" id="UP000189431">
    <property type="component" value="Unassembled WGS sequence"/>
</dbReference>
<name>A0ABX3KV37_SALCS</name>
<evidence type="ECO:0000259" key="4">
    <source>
        <dbReference type="Pfam" id="PF25225"/>
    </source>
</evidence>
<comment type="caution">
    <text evidence="5">The sequence shown here is derived from an EMBL/GenBank/DDBJ whole genome shotgun (WGS) entry which is preliminary data.</text>
</comment>
<accession>A0ABX3KV37</accession>
<feature type="domain" description="Lnb N-terminal periplasmic" evidence="1">
    <location>
        <begin position="126"/>
        <end position="297"/>
    </location>
</feature>
<feature type="domain" description="DUF7842" evidence="3">
    <location>
        <begin position="306"/>
        <end position="388"/>
    </location>
</feature>
<evidence type="ECO:0000259" key="1">
    <source>
        <dbReference type="Pfam" id="PF13387"/>
    </source>
</evidence>
<protein>
    <recommendedName>
        <fullName evidence="7">DUF4105 domain-containing protein</fullName>
    </recommendedName>
</protein>
<proteinExistence type="predicted"/>
<dbReference type="Pfam" id="PF25225">
    <property type="entry name" value="DUF7843"/>
    <property type="match status" value="1"/>
</dbReference>
<evidence type="ECO:0000259" key="3">
    <source>
        <dbReference type="Pfam" id="PF25224"/>
    </source>
</evidence>
<feature type="domain" description="DUF7840" evidence="2">
    <location>
        <begin position="401"/>
        <end position="622"/>
    </location>
</feature>
<reference evidence="6" key="1">
    <citation type="submission" date="2017-01" db="EMBL/GenBank/DDBJ databases">
        <title>Draft genome of the species Salinivibrio costicola subsp. alcaliphilus.</title>
        <authorList>
            <person name="Lopez-Hermoso C."/>
            <person name="De La Haba R."/>
            <person name="Sanchez-Porro C."/>
            <person name="Ventosa A."/>
        </authorList>
    </citation>
    <scope>NUCLEOTIDE SEQUENCE [LARGE SCALE GENOMIC DNA]</scope>
    <source>
        <strain evidence="6">CBH448</strain>
    </source>
</reference>
<dbReference type="InterPro" id="IPR025178">
    <property type="entry name" value="Lnb_N"/>
</dbReference>